<dbReference type="Proteomes" id="UP000217431">
    <property type="component" value="Chromosome II"/>
</dbReference>
<dbReference type="EMBL" id="AP014598">
    <property type="protein sequence ID" value="BAU18960.1"/>
    <property type="molecule type" value="Genomic_DNA"/>
</dbReference>
<evidence type="ECO:0000313" key="2">
    <source>
        <dbReference type="Proteomes" id="UP000217431"/>
    </source>
</evidence>
<proteinExistence type="predicted"/>
<organism evidence="1 2">
    <name type="scientific">Prevotella intermedia</name>
    <dbReference type="NCBI Taxonomy" id="28131"/>
    <lineage>
        <taxon>Bacteria</taxon>
        <taxon>Pseudomonadati</taxon>
        <taxon>Bacteroidota</taxon>
        <taxon>Bacteroidia</taxon>
        <taxon>Bacteroidales</taxon>
        <taxon>Prevotellaceae</taxon>
        <taxon>Prevotella</taxon>
    </lineage>
</organism>
<name>A0A0T7APF1_PREIN</name>
<dbReference type="AlphaFoldDB" id="A0A0T7APF1"/>
<protein>
    <submittedName>
        <fullName evidence="1">Partial transposase in ISPi1</fullName>
    </submittedName>
</protein>
<gene>
    <name evidence="1" type="ORF">PIOMA14_II_0455</name>
</gene>
<evidence type="ECO:0000313" key="1">
    <source>
        <dbReference type="EMBL" id="BAU18960.1"/>
    </source>
</evidence>
<sequence>MTDTNLIELFCTLNNFYKYCTPELKKNTL</sequence>
<reference evidence="1 2" key="1">
    <citation type="journal article" date="2016" name="DNA Res.">
        <title>The complete genome sequencing of Prevotella intermedia strain OMA14 and a subsequent fine-scale, intra-species genomic comparison reveal an unusual amplification of conjugative and mobile transposons and identify a novel Prevotella-lineage-specific repeat.</title>
        <authorList>
            <person name="Naito M."/>
            <person name="Ogura Y."/>
            <person name="Itoh T."/>
            <person name="Shoji M."/>
            <person name="Okamoto M."/>
            <person name="Hayashi T."/>
            <person name="Nakayama K."/>
        </authorList>
    </citation>
    <scope>NUCLEOTIDE SEQUENCE [LARGE SCALE GENOMIC DNA]</scope>
    <source>
        <strain evidence="1 2">OMA14</strain>
    </source>
</reference>
<accession>A0A0T7APF1</accession>